<reference evidence="1 2" key="1">
    <citation type="submission" date="2023-01" db="EMBL/GenBank/DDBJ databases">
        <title>Analysis of 21 Apiospora genomes using comparative genomics revels a genus with tremendous synthesis potential of carbohydrate active enzymes and secondary metabolites.</title>
        <authorList>
            <person name="Sorensen T."/>
        </authorList>
    </citation>
    <scope>NUCLEOTIDE SEQUENCE [LARGE SCALE GENOMIC DNA]</scope>
    <source>
        <strain evidence="1 2">CBS 24483</strain>
    </source>
</reference>
<evidence type="ECO:0000313" key="2">
    <source>
        <dbReference type="Proteomes" id="UP001391051"/>
    </source>
</evidence>
<evidence type="ECO:0000313" key="1">
    <source>
        <dbReference type="EMBL" id="KAK7966195.1"/>
    </source>
</evidence>
<name>A0ABR1QVT4_9PEZI</name>
<accession>A0ABR1QVT4</accession>
<keyword evidence="2" id="KW-1185">Reference proteome</keyword>
<dbReference type="EMBL" id="JAQQWE010000001">
    <property type="protein sequence ID" value="KAK7966195.1"/>
    <property type="molecule type" value="Genomic_DNA"/>
</dbReference>
<comment type="caution">
    <text evidence="1">The sequence shown here is derived from an EMBL/GenBank/DDBJ whole genome shotgun (WGS) entry which is preliminary data.</text>
</comment>
<dbReference type="GeneID" id="92069756"/>
<gene>
    <name evidence="1" type="ORF">PG986_000472</name>
</gene>
<sequence length="312" mass="33464">MLEDRESWMRREASNLGQAGVLAEGGSLLALAFEEVGDTAADDSCFVDVELGAAVEEAEPVLGEGAAEQAGDDVSHQDPPWSLKRTTCLGRRPKPETVGMEVVEVITEKRPGQLFPQWLHLHHSRTPAAVSTKTSKTHGLRAWLAGAGMDDQSHQIAFYSAGAIPPPRVSRAELAVWRRVPGASSPGPSLLSAANTSKRGDSVGQLGGCLLRSSRCTGATDLLNHIPALGLVIGAVGQTASQPVCQTNPGKNRELPFTSLNVLDCFRLGACTKAPFTSNKRMALIKEYAADQHAWFISRGSRRKERRLGPRN</sequence>
<organism evidence="1 2">
    <name type="scientific">Apiospora aurea</name>
    <dbReference type="NCBI Taxonomy" id="335848"/>
    <lineage>
        <taxon>Eukaryota</taxon>
        <taxon>Fungi</taxon>
        <taxon>Dikarya</taxon>
        <taxon>Ascomycota</taxon>
        <taxon>Pezizomycotina</taxon>
        <taxon>Sordariomycetes</taxon>
        <taxon>Xylariomycetidae</taxon>
        <taxon>Amphisphaeriales</taxon>
        <taxon>Apiosporaceae</taxon>
        <taxon>Apiospora</taxon>
    </lineage>
</organism>
<dbReference type="Proteomes" id="UP001391051">
    <property type="component" value="Unassembled WGS sequence"/>
</dbReference>
<proteinExistence type="predicted"/>
<dbReference type="RefSeq" id="XP_066705587.1">
    <property type="nucleotide sequence ID" value="XM_066836694.1"/>
</dbReference>
<protein>
    <submittedName>
        <fullName evidence="1">Uncharacterized protein</fullName>
    </submittedName>
</protein>